<keyword evidence="1" id="KW-1133">Transmembrane helix</keyword>
<organism evidence="2">
    <name type="scientific">marine sediment metagenome</name>
    <dbReference type="NCBI Taxonomy" id="412755"/>
    <lineage>
        <taxon>unclassified sequences</taxon>
        <taxon>metagenomes</taxon>
        <taxon>ecological metagenomes</taxon>
    </lineage>
</organism>
<proteinExistence type="predicted"/>
<feature type="transmembrane region" description="Helical" evidence="1">
    <location>
        <begin position="7"/>
        <end position="29"/>
    </location>
</feature>
<keyword evidence="1" id="KW-0472">Membrane</keyword>
<gene>
    <name evidence="2" type="ORF">S06H3_22373</name>
</gene>
<name>X1M7D4_9ZZZZ</name>
<evidence type="ECO:0000256" key="1">
    <source>
        <dbReference type="SAM" id="Phobius"/>
    </source>
</evidence>
<accession>X1M7D4</accession>
<feature type="non-terminal residue" evidence="2">
    <location>
        <position position="31"/>
    </location>
</feature>
<evidence type="ECO:0000313" key="2">
    <source>
        <dbReference type="EMBL" id="GAI13976.1"/>
    </source>
</evidence>
<protein>
    <submittedName>
        <fullName evidence="2">Uncharacterized protein</fullName>
    </submittedName>
</protein>
<comment type="caution">
    <text evidence="2">The sequence shown here is derived from an EMBL/GenBank/DDBJ whole genome shotgun (WGS) entry which is preliminary data.</text>
</comment>
<keyword evidence="1" id="KW-0812">Transmembrane</keyword>
<dbReference type="EMBL" id="BARV01011944">
    <property type="protein sequence ID" value="GAI13976.1"/>
    <property type="molecule type" value="Genomic_DNA"/>
</dbReference>
<reference evidence="2" key="1">
    <citation type="journal article" date="2014" name="Front. Microbiol.">
        <title>High frequency of phylogenetically diverse reductive dehalogenase-homologous genes in deep subseafloor sedimentary metagenomes.</title>
        <authorList>
            <person name="Kawai M."/>
            <person name="Futagami T."/>
            <person name="Toyoda A."/>
            <person name="Takaki Y."/>
            <person name="Nishi S."/>
            <person name="Hori S."/>
            <person name="Arai W."/>
            <person name="Tsubouchi T."/>
            <person name="Morono Y."/>
            <person name="Uchiyama I."/>
            <person name="Ito T."/>
            <person name="Fujiyama A."/>
            <person name="Inagaki F."/>
            <person name="Takami H."/>
        </authorList>
    </citation>
    <scope>NUCLEOTIDE SEQUENCE</scope>
    <source>
        <strain evidence="2">Expedition CK06-06</strain>
    </source>
</reference>
<dbReference type="AlphaFoldDB" id="X1M7D4"/>
<sequence>MKNGMTLIVKVIARVVSPLIMVFGIYMILHG</sequence>